<keyword evidence="2" id="KW-1003">Cell membrane</keyword>
<comment type="subcellular location">
    <subcellularLocation>
        <location evidence="1">Cell membrane</location>
        <topology evidence="1">Lipid-anchor</topology>
        <topology evidence="1">GPI-anchor</topology>
    </subcellularLocation>
</comment>
<feature type="domain" description="Copper acquisition factor BIM1-like" evidence="8">
    <location>
        <begin position="10"/>
        <end position="152"/>
    </location>
</feature>
<dbReference type="GO" id="GO:0005886">
    <property type="term" value="C:plasma membrane"/>
    <property type="evidence" value="ECO:0007669"/>
    <property type="project" value="UniProtKB-SubCell"/>
</dbReference>
<dbReference type="PANTHER" id="PTHR34992">
    <property type="entry name" value="HYPHAL ANASTAMOSIS-7 PROTEIN"/>
    <property type="match status" value="1"/>
</dbReference>
<comment type="caution">
    <text evidence="9">The sequence shown here is derived from an EMBL/GenBank/DDBJ whole genome shotgun (WGS) entry which is preliminary data.</text>
</comment>
<evidence type="ECO:0000256" key="3">
    <source>
        <dbReference type="ARBA" id="ARBA00022622"/>
    </source>
</evidence>
<accession>A0A9P5NM60</accession>
<dbReference type="AlphaFoldDB" id="A0A9P5NM60"/>
<dbReference type="Proteomes" id="UP000724874">
    <property type="component" value="Unassembled WGS sequence"/>
</dbReference>
<proteinExistence type="predicted"/>
<keyword evidence="10" id="KW-1185">Reference proteome</keyword>
<dbReference type="Pfam" id="PF20238">
    <property type="entry name" value="BIM1-like_dom"/>
    <property type="match status" value="1"/>
</dbReference>
<dbReference type="InterPro" id="IPR046936">
    <property type="entry name" value="BIM1-like"/>
</dbReference>
<evidence type="ECO:0000256" key="5">
    <source>
        <dbReference type="ARBA" id="ARBA00023136"/>
    </source>
</evidence>
<dbReference type="GO" id="GO:0098552">
    <property type="term" value="C:side of membrane"/>
    <property type="evidence" value="ECO:0007669"/>
    <property type="project" value="UniProtKB-KW"/>
</dbReference>
<evidence type="ECO:0000313" key="9">
    <source>
        <dbReference type="EMBL" id="KAF8895051.1"/>
    </source>
</evidence>
<evidence type="ECO:0000256" key="2">
    <source>
        <dbReference type="ARBA" id="ARBA00022475"/>
    </source>
</evidence>
<dbReference type="InterPro" id="IPR046530">
    <property type="entry name" value="BIM1-like_dom"/>
</dbReference>
<evidence type="ECO:0000313" key="10">
    <source>
        <dbReference type="Proteomes" id="UP000724874"/>
    </source>
</evidence>
<name>A0A9P5NM60_GYMJU</name>
<organism evidence="9 10">
    <name type="scientific">Gymnopilus junonius</name>
    <name type="common">Spectacular rustgill mushroom</name>
    <name type="synonym">Gymnopilus spectabilis subsp. junonius</name>
    <dbReference type="NCBI Taxonomy" id="109634"/>
    <lineage>
        <taxon>Eukaryota</taxon>
        <taxon>Fungi</taxon>
        <taxon>Dikarya</taxon>
        <taxon>Basidiomycota</taxon>
        <taxon>Agaricomycotina</taxon>
        <taxon>Agaricomycetes</taxon>
        <taxon>Agaricomycetidae</taxon>
        <taxon>Agaricales</taxon>
        <taxon>Agaricineae</taxon>
        <taxon>Hymenogastraceae</taxon>
        <taxon>Gymnopilus</taxon>
    </lineage>
</organism>
<dbReference type="PANTHER" id="PTHR34992:SF11">
    <property type="entry name" value="COPPER ACQUISITION FACTOR BIM1-LIKE DOMAIN-CONTAINING PROTEIN"/>
    <property type="match status" value="1"/>
</dbReference>
<reference evidence="9" key="1">
    <citation type="submission" date="2020-11" db="EMBL/GenBank/DDBJ databases">
        <authorList>
            <consortium name="DOE Joint Genome Institute"/>
            <person name="Ahrendt S."/>
            <person name="Riley R."/>
            <person name="Andreopoulos W."/>
            <person name="LaButti K."/>
            <person name="Pangilinan J."/>
            <person name="Ruiz-duenas F.J."/>
            <person name="Barrasa J.M."/>
            <person name="Sanchez-Garcia M."/>
            <person name="Camarero S."/>
            <person name="Miyauchi S."/>
            <person name="Serrano A."/>
            <person name="Linde D."/>
            <person name="Babiker R."/>
            <person name="Drula E."/>
            <person name="Ayuso-Fernandez I."/>
            <person name="Pacheco R."/>
            <person name="Padilla G."/>
            <person name="Ferreira P."/>
            <person name="Barriuso J."/>
            <person name="Kellner H."/>
            <person name="Castanera R."/>
            <person name="Alfaro M."/>
            <person name="Ramirez L."/>
            <person name="Pisabarro A.G."/>
            <person name="Kuo A."/>
            <person name="Tritt A."/>
            <person name="Lipzen A."/>
            <person name="He G."/>
            <person name="Yan M."/>
            <person name="Ng V."/>
            <person name="Cullen D."/>
            <person name="Martin F."/>
            <person name="Rosso M.-N."/>
            <person name="Henrissat B."/>
            <person name="Hibbett D."/>
            <person name="Martinez A.T."/>
            <person name="Grigoriev I.V."/>
        </authorList>
    </citation>
    <scope>NUCLEOTIDE SEQUENCE</scope>
    <source>
        <strain evidence="9">AH 44721</strain>
    </source>
</reference>
<evidence type="ECO:0000256" key="6">
    <source>
        <dbReference type="ARBA" id="ARBA00023180"/>
    </source>
</evidence>
<dbReference type="OrthoDB" id="2146436at2759"/>
<evidence type="ECO:0000259" key="8">
    <source>
        <dbReference type="Pfam" id="PF20238"/>
    </source>
</evidence>
<keyword evidence="5" id="KW-0472">Membrane</keyword>
<feature type="non-terminal residue" evidence="9">
    <location>
        <position position="1"/>
    </location>
</feature>
<feature type="non-terminal residue" evidence="9">
    <location>
        <position position="160"/>
    </location>
</feature>
<keyword evidence="4" id="KW-0732">Signal</keyword>
<keyword evidence="6" id="KW-0325">Glycoprotein</keyword>
<dbReference type="CDD" id="cd21176">
    <property type="entry name" value="LPMO_auxiliary-like"/>
    <property type="match status" value="1"/>
</dbReference>
<keyword evidence="3" id="KW-0336">GPI-anchor</keyword>
<protein>
    <recommendedName>
        <fullName evidence="8">Copper acquisition factor BIM1-like domain-containing protein</fullName>
    </recommendedName>
</protein>
<evidence type="ECO:0000256" key="4">
    <source>
        <dbReference type="ARBA" id="ARBA00022729"/>
    </source>
</evidence>
<evidence type="ECO:0000256" key="1">
    <source>
        <dbReference type="ARBA" id="ARBA00004609"/>
    </source>
</evidence>
<evidence type="ECO:0000256" key="7">
    <source>
        <dbReference type="ARBA" id="ARBA00023288"/>
    </source>
</evidence>
<keyword evidence="7" id="KW-0449">Lipoprotein</keyword>
<gene>
    <name evidence="9" type="ORF">CPB84DRAFT_1656090</name>
</gene>
<sequence>LLAALAGIVSAHFQLQFPPPRGVFVEVDEPKFCDNYLTPAPNRSLFPLSGGFFTLNSEHPSWTAGVLVSTLPDPTSFQNFSQVNTFFQVQGEGAFCIPLDLKSSNETGLTSGQNVTLQIVFSGGDGQLYQCADVTLSDNFTIPSSVACTNATSSGNSAST</sequence>
<dbReference type="EMBL" id="JADNYJ010000062">
    <property type="protein sequence ID" value="KAF8895051.1"/>
    <property type="molecule type" value="Genomic_DNA"/>
</dbReference>